<organism evidence="1">
    <name type="scientific">marine sediment metagenome</name>
    <dbReference type="NCBI Taxonomy" id="412755"/>
    <lineage>
        <taxon>unclassified sequences</taxon>
        <taxon>metagenomes</taxon>
        <taxon>ecological metagenomes</taxon>
    </lineage>
</organism>
<proteinExistence type="predicted"/>
<reference evidence="1" key="1">
    <citation type="journal article" date="2015" name="Nature">
        <title>Complex archaea that bridge the gap between prokaryotes and eukaryotes.</title>
        <authorList>
            <person name="Spang A."/>
            <person name="Saw J.H."/>
            <person name="Jorgensen S.L."/>
            <person name="Zaremba-Niedzwiedzka K."/>
            <person name="Martijn J."/>
            <person name="Lind A.E."/>
            <person name="van Eijk R."/>
            <person name="Schleper C."/>
            <person name="Guy L."/>
            <person name="Ettema T.J."/>
        </authorList>
    </citation>
    <scope>NUCLEOTIDE SEQUENCE</scope>
</reference>
<gene>
    <name evidence="1" type="ORF">LCGC14_0500910</name>
</gene>
<name>A0A0F9UQR2_9ZZZZ</name>
<protein>
    <submittedName>
        <fullName evidence="1">Uncharacterized protein</fullName>
    </submittedName>
</protein>
<dbReference type="AlphaFoldDB" id="A0A0F9UQR2"/>
<accession>A0A0F9UQR2</accession>
<evidence type="ECO:0000313" key="1">
    <source>
        <dbReference type="EMBL" id="KKN63501.1"/>
    </source>
</evidence>
<dbReference type="EMBL" id="LAZR01000587">
    <property type="protein sequence ID" value="KKN63501.1"/>
    <property type="molecule type" value="Genomic_DNA"/>
</dbReference>
<comment type="caution">
    <text evidence="1">The sequence shown here is derived from an EMBL/GenBank/DDBJ whole genome shotgun (WGS) entry which is preliminary data.</text>
</comment>
<sequence length="113" mass="13482">MKTQTREIYRCGYCNKWYLIKKSAEKHEVICNKNPVNDRPCFNCPLLVKKEYQEEDEFHHKLDLFFCEHFEHYLFPPSADHKKNWIDTGESVPMPKECDAAENQLNCPKSTLK</sequence>